<evidence type="ECO:0000313" key="9">
    <source>
        <dbReference type="Proteomes" id="UP000186904"/>
    </source>
</evidence>
<dbReference type="EMBL" id="FOGN01000001">
    <property type="protein sequence ID" value="SER34636.1"/>
    <property type="molecule type" value="Genomic_DNA"/>
</dbReference>
<dbReference type="EMBL" id="FOUA01000001">
    <property type="protein sequence ID" value="SFL81498.1"/>
    <property type="molecule type" value="Genomic_DNA"/>
</dbReference>
<evidence type="ECO:0000259" key="5">
    <source>
        <dbReference type="PROSITE" id="PS51063"/>
    </source>
</evidence>
<dbReference type="SUPFAM" id="SSF46785">
    <property type="entry name" value="Winged helix' DNA-binding domain"/>
    <property type="match status" value="1"/>
</dbReference>
<sequence length="221" mass="24691">MSETAAGELGLELDSLLRQHAKRQYLPKKTQLFYRGSMPDALFCLLDGRVRLSVTGPNGREALLGVVTPGHWFGEASLFSGEVRAHDAFAEMDSELLLVSAKVLHSLIDHRPEYLLEFLRLMGLRYKSTLQRMDGGVLQPLPGRLASKLLEVASTSRANRIPGKSLQISQENLAQMLGVSRQSINKVLKDWEMQGVVQVSYRSLDLLTPDYLMRLARNEAV</sequence>
<dbReference type="InterPro" id="IPR036390">
    <property type="entry name" value="WH_DNA-bd_sf"/>
</dbReference>
<dbReference type="Gene3D" id="1.10.10.10">
    <property type="entry name" value="Winged helix-like DNA-binding domain superfamily/Winged helix DNA-binding domain"/>
    <property type="match status" value="1"/>
</dbReference>
<dbReference type="GO" id="GO:0003700">
    <property type="term" value="F:DNA-binding transcription factor activity"/>
    <property type="evidence" value="ECO:0007669"/>
    <property type="project" value="TreeGrafter"/>
</dbReference>
<evidence type="ECO:0000259" key="4">
    <source>
        <dbReference type="PROSITE" id="PS50042"/>
    </source>
</evidence>
<organism evidence="6 9">
    <name type="scientific">Halopseudomonas bauzanensis</name>
    <dbReference type="NCBI Taxonomy" id="653930"/>
    <lineage>
        <taxon>Bacteria</taxon>
        <taxon>Pseudomonadati</taxon>
        <taxon>Pseudomonadota</taxon>
        <taxon>Gammaproteobacteria</taxon>
        <taxon>Pseudomonadales</taxon>
        <taxon>Pseudomonadaceae</taxon>
        <taxon>Halopseudomonas</taxon>
    </lineage>
</organism>
<dbReference type="Pfam" id="PF00027">
    <property type="entry name" value="cNMP_binding"/>
    <property type="match status" value="1"/>
</dbReference>
<accession>A0A1H9NFB6</accession>
<dbReference type="PANTHER" id="PTHR24567">
    <property type="entry name" value="CRP FAMILY TRANSCRIPTIONAL REGULATORY PROTEIN"/>
    <property type="match status" value="1"/>
</dbReference>
<dbReference type="SMART" id="SM00419">
    <property type="entry name" value="HTH_CRP"/>
    <property type="match status" value="1"/>
</dbReference>
<dbReference type="InterPro" id="IPR014710">
    <property type="entry name" value="RmlC-like_jellyroll"/>
</dbReference>
<dbReference type="PANTHER" id="PTHR24567:SF74">
    <property type="entry name" value="HTH-TYPE TRANSCRIPTIONAL REGULATOR ARCR"/>
    <property type="match status" value="1"/>
</dbReference>
<keyword evidence="6" id="KW-0808">Transferase</keyword>
<dbReference type="Proteomes" id="UP000186904">
    <property type="component" value="Unassembled WGS sequence"/>
</dbReference>
<dbReference type="STRING" id="653930.SAMN05216589_0268"/>
<dbReference type="PROSITE" id="PS51063">
    <property type="entry name" value="HTH_CRP_2"/>
    <property type="match status" value="1"/>
</dbReference>
<dbReference type="SUPFAM" id="SSF51206">
    <property type="entry name" value="cAMP-binding domain-like"/>
    <property type="match status" value="1"/>
</dbReference>
<dbReference type="InterPro" id="IPR050397">
    <property type="entry name" value="Env_Response_Regulators"/>
</dbReference>
<dbReference type="CDD" id="cd00038">
    <property type="entry name" value="CAP_ED"/>
    <property type="match status" value="1"/>
</dbReference>
<protein>
    <submittedName>
        <fullName evidence="6">cAMP-binding domain of CRP or a regulatory subunit of cAMP-dependent protein kinases</fullName>
    </submittedName>
</protein>
<keyword evidence="3" id="KW-0804">Transcription</keyword>
<dbReference type="OrthoDB" id="6881322at2"/>
<dbReference type="InterPro" id="IPR018490">
    <property type="entry name" value="cNMP-bd_dom_sf"/>
</dbReference>
<evidence type="ECO:0000313" key="6">
    <source>
        <dbReference type="EMBL" id="SER34636.1"/>
    </source>
</evidence>
<keyword evidence="1" id="KW-0805">Transcription regulation</keyword>
<name>A0A1H9NFB6_9GAMM</name>
<proteinExistence type="predicted"/>
<dbReference type="InterPro" id="IPR012318">
    <property type="entry name" value="HTH_CRP"/>
</dbReference>
<keyword evidence="8" id="KW-1185">Reference proteome</keyword>
<dbReference type="AlphaFoldDB" id="A0A1H9NFB6"/>
<dbReference type="GO" id="GO:0003677">
    <property type="term" value="F:DNA binding"/>
    <property type="evidence" value="ECO:0007669"/>
    <property type="project" value="UniProtKB-KW"/>
</dbReference>
<dbReference type="InterPro" id="IPR036388">
    <property type="entry name" value="WH-like_DNA-bd_sf"/>
</dbReference>
<dbReference type="Proteomes" id="UP000186599">
    <property type="component" value="Unassembled WGS sequence"/>
</dbReference>
<dbReference type="PROSITE" id="PS50042">
    <property type="entry name" value="CNMP_BINDING_3"/>
    <property type="match status" value="1"/>
</dbReference>
<dbReference type="InterPro" id="IPR000595">
    <property type="entry name" value="cNMP-bd_dom"/>
</dbReference>
<evidence type="ECO:0000313" key="7">
    <source>
        <dbReference type="EMBL" id="SFL81498.1"/>
    </source>
</evidence>
<evidence type="ECO:0000256" key="1">
    <source>
        <dbReference type="ARBA" id="ARBA00023015"/>
    </source>
</evidence>
<evidence type="ECO:0000256" key="2">
    <source>
        <dbReference type="ARBA" id="ARBA00023125"/>
    </source>
</evidence>
<dbReference type="Gene3D" id="2.60.120.10">
    <property type="entry name" value="Jelly Rolls"/>
    <property type="match status" value="1"/>
</dbReference>
<dbReference type="GO" id="GO:0016301">
    <property type="term" value="F:kinase activity"/>
    <property type="evidence" value="ECO:0007669"/>
    <property type="project" value="UniProtKB-KW"/>
</dbReference>
<reference evidence="8 9" key="1">
    <citation type="submission" date="2016-10" db="EMBL/GenBank/DDBJ databases">
        <authorList>
            <person name="de Groot N.N."/>
        </authorList>
    </citation>
    <scope>NUCLEOTIDE SEQUENCE [LARGE SCALE GENOMIC DNA]</scope>
    <source>
        <strain evidence="7 8">CGMCC 1.9095</strain>
        <strain evidence="6 9">DSM 22558</strain>
    </source>
</reference>
<evidence type="ECO:0000256" key="3">
    <source>
        <dbReference type="ARBA" id="ARBA00023163"/>
    </source>
</evidence>
<dbReference type="GO" id="GO:0005829">
    <property type="term" value="C:cytosol"/>
    <property type="evidence" value="ECO:0007669"/>
    <property type="project" value="TreeGrafter"/>
</dbReference>
<evidence type="ECO:0000313" key="8">
    <source>
        <dbReference type="Proteomes" id="UP000186599"/>
    </source>
</evidence>
<dbReference type="RefSeq" id="WP_074777376.1">
    <property type="nucleotide sequence ID" value="NZ_FOGN01000001.1"/>
</dbReference>
<dbReference type="SMART" id="SM00100">
    <property type="entry name" value="cNMP"/>
    <property type="match status" value="1"/>
</dbReference>
<gene>
    <name evidence="7" type="ORF">SAMN04487855_1356</name>
    <name evidence="6" type="ORF">SAMN05216589_0268</name>
</gene>
<dbReference type="Pfam" id="PF13545">
    <property type="entry name" value="HTH_Crp_2"/>
    <property type="match status" value="1"/>
</dbReference>
<feature type="domain" description="Cyclic nucleotide-binding" evidence="4">
    <location>
        <begin position="12"/>
        <end position="108"/>
    </location>
</feature>
<keyword evidence="2" id="KW-0238">DNA-binding</keyword>
<keyword evidence="6" id="KW-0418">Kinase</keyword>
<feature type="domain" description="HTH crp-type" evidence="5">
    <location>
        <begin position="139"/>
        <end position="210"/>
    </location>
</feature>